<evidence type="ECO:0000256" key="9">
    <source>
        <dbReference type="ARBA" id="ARBA00030642"/>
    </source>
</evidence>
<dbReference type="Pfam" id="PF13624">
    <property type="entry name" value="SurA_N_3"/>
    <property type="match status" value="1"/>
</dbReference>
<keyword evidence="4" id="KW-0997">Cell inner membrane</keyword>
<reference evidence="16 17" key="1">
    <citation type="submission" date="2018-06" db="EMBL/GenBank/DDBJ databases">
        <title>Genomic Encyclopedia of Archaeal and Bacterial Type Strains, Phase II (KMG-II): from individual species to whole genera.</title>
        <authorList>
            <person name="Goeker M."/>
        </authorList>
    </citation>
    <scope>NUCLEOTIDE SEQUENCE [LARGE SCALE GENOMIC DNA]</scope>
    <source>
        <strain evidence="16 17">DSM 22011</strain>
    </source>
</reference>
<evidence type="ECO:0000256" key="13">
    <source>
        <dbReference type="ARBA" id="ARBA00042775"/>
    </source>
</evidence>
<evidence type="ECO:0000256" key="4">
    <source>
        <dbReference type="ARBA" id="ARBA00022519"/>
    </source>
</evidence>
<gene>
    <name evidence="16" type="ORF">ATI53_10115</name>
</gene>
<keyword evidence="6" id="KW-1133">Transmembrane helix</keyword>
<evidence type="ECO:0000256" key="1">
    <source>
        <dbReference type="ARBA" id="ARBA00004382"/>
    </source>
</evidence>
<keyword evidence="3" id="KW-1003">Cell membrane</keyword>
<protein>
    <recommendedName>
        <fullName evidence="2">Parvulin-like PPIase</fullName>
    </recommendedName>
    <alternativeName>
        <fullName evidence="9">Peptidyl-prolyl cis-trans isomerase plp</fullName>
    </alternativeName>
    <alternativeName>
        <fullName evidence="12">Periplasmic chaperone PpiD</fullName>
    </alternativeName>
    <alternativeName>
        <fullName evidence="13">Periplasmic folding chaperone</fullName>
    </alternativeName>
    <alternativeName>
        <fullName evidence="10">Rotamase plp</fullName>
    </alternativeName>
</protein>
<dbReference type="Proteomes" id="UP000249165">
    <property type="component" value="Unassembled WGS sequence"/>
</dbReference>
<comment type="subcellular location">
    <subcellularLocation>
        <location evidence="1">Cell inner membrane</location>
        <topology evidence="1">Single-pass type II membrane protein</topology>
        <orientation evidence="1">Periplasmic side</orientation>
    </subcellularLocation>
</comment>
<evidence type="ECO:0000256" key="5">
    <source>
        <dbReference type="ARBA" id="ARBA00022692"/>
    </source>
</evidence>
<comment type="similarity">
    <text evidence="11">Belongs to the PpiD chaperone family.</text>
</comment>
<dbReference type="InterPro" id="IPR052029">
    <property type="entry name" value="PpiD_chaperone"/>
</dbReference>
<keyword evidence="14 16" id="KW-0413">Isomerase</keyword>
<evidence type="ECO:0000256" key="7">
    <source>
        <dbReference type="ARBA" id="ARBA00023136"/>
    </source>
</evidence>
<dbReference type="Pfam" id="PF13145">
    <property type="entry name" value="Rotamase_2"/>
    <property type="match status" value="1"/>
</dbReference>
<dbReference type="InterPro" id="IPR027304">
    <property type="entry name" value="Trigger_fact/SurA_dom_sf"/>
</dbReference>
<evidence type="ECO:0000256" key="3">
    <source>
        <dbReference type="ARBA" id="ARBA00022475"/>
    </source>
</evidence>
<keyword evidence="17" id="KW-1185">Reference proteome</keyword>
<evidence type="ECO:0000256" key="14">
    <source>
        <dbReference type="PROSITE-ProRule" id="PRU00278"/>
    </source>
</evidence>
<proteinExistence type="inferred from homology"/>
<keyword evidence="5" id="KW-0812">Transmembrane</keyword>
<evidence type="ECO:0000259" key="15">
    <source>
        <dbReference type="PROSITE" id="PS50198"/>
    </source>
</evidence>
<accession>A0A327YDZ6</accession>
<evidence type="ECO:0000256" key="11">
    <source>
        <dbReference type="ARBA" id="ARBA00038408"/>
    </source>
</evidence>
<dbReference type="PROSITE" id="PS50198">
    <property type="entry name" value="PPIC_PPIASE_2"/>
    <property type="match status" value="1"/>
</dbReference>
<keyword evidence="7" id="KW-0472">Membrane</keyword>
<sequence>MARKSGITKYLVWGVLIASFVGFGAFGTVNFSGTSDRIGMAGNTPISGSDYARALDTELRQLSQQSGQQVTIEQARQMGLTDQVLARVVTNAALDDEAARIGLSAGDAQVARSLREIEAFNGPDGKFNRDAYAYALQNAGLKESAFEDSLRSDAARSILQGAILSGATLPDTYLDTLLGYAGETRSLTYAVIGRDALTTGIPAPAEADLKAWYQDNIDRFTLPETHVITYAWLTPEMIVDSVEVTDAVLRAAYDERSAEFNMPERRLVERLVFGNEAEAQAALDRITAGETDFETVVQERGLDIEDTDLGDQDRTEMGEAADAVFSAEVGDVVGPAPSSFGPALYRVNGVLPAQETSFADARDQLRDSVVMNEARKAIANQTQSLDDELAGGATLEDIAADTDMQLGQIDWTQTSKSGIAQYANFNDAAARAVPGDYPAIERLGDGGLFALRVEDIRAPAPAPFDDVRDEVEQLWESDRATEALVAQAQEKASSIASGTSFEEVGLTAQTDSGLRRDSQIDGLPATIVAALFDMQPGDTRVLPGSNEAVVIRLDGITPVDMQDPQVQMLQGLLRQRAANGVAQDLFTAFNADIQRRAGITVDQAAVNAVLTNIR</sequence>
<name>A0A327YDZ6_9RHOB</name>
<evidence type="ECO:0000313" key="17">
    <source>
        <dbReference type="Proteomes" id="UP000249165"/>
    </source>
</evidence>
<evidence type="ECO:0000256" key="10">
    <source>
        <dbReference type="ARBA" id="ARBA00031484"/>
    </source>
</evidence>
<evidence type="ECO:0000256" key="2">
    <source>
        <dbReference type="ARBA" id="ARBA00018370"/>
    </source>
</evidence>
<evidence type="ECO:0000313" key="16">
    <source>
        <dbReference type="EMBL" id="RAK18727.1"/>
    </source>
</evidence>
<dbReference type="GO" id="GO:0005886">
    <property type="term" value="C:plasma membrane"/>
    <property type="evidence" value="ECO:0007669"/>
    <property type="project" value="UniProtKB-SubCell"/>
</dbReference>
<dbReference type="InterPro" id="IPR046357">
    <property type="entry name" value="PPIase_dom_sf"/>
</dbReference>
<keyword evidence="8" id="KW-0143">Chaperone</keyword>
<dbReference type="GO" id="GO:0003755">
    <property type="term" value="F:peptidyl-prolyl cis-trans isomerase activity"/>
    <property type="evidence" value="ECO:0007669"/>
    <property type="project" value="UniProtKB-KW"/>
</dbReference>
<dbReference type="RefSeq" id="WP_111550147.1">
    <property type="nucleotide sequence ID" value="NZ_LIQE01000010.1"/>
</dbReference>
<dbReference type="Gene3D" id="3.10.50.40">
    <property type="match status" value="1"/>
</dbReference>
<evidence type="ECO:0000256" key="12">
    <source>
        <dbReference type="ARBA" id="ARBA00040743"/>
    </source>
</evidence>
<dbReference type="Gene3D" id="1.10.4030.10">
    <property type="entry name" value="Porin chaperone SurA, peptide-binding domain"/>
    <property type="match status" value="1"/>
</dbReference>
<dbReference type="AlphaFoldDB" id="A0A327YDZ6"/>
<dbReference type="OrthoDB" id="9768393at2"/>
<comment type="caution">
    <text evidence="16">The sequence shown here is derived from an EMBL/GenBank/DDBJ whole genome shotgun (WGS) entry which is preliminary data.</text>
</comment>
<dbReference type="SUPFAM" id="SSF109998">
    <property type="entry name" value="Triger factor/SurA peptide-binding domain-like"/>
    <property type="match status" value="1"/>
</dbReference>
<dbReference type="SUPFAM" id="SSF54534">
    <property type="entry name" value="FKBP-like"/>
    <property type="match status" value="1"/>
</dbReference>
<dbReference type="EMBL" id="QLMG01000011">
    <property type="protein sequence ID" value="RAK18727.1"/>
    <property type="molecule type" value="Genomic_DNA"/>
</dbReference>
<evidence type="ECO:0000256" key="6">
    <source>
        <dbReference type="ARBA" id="ARBA00022989"/>
    </source>
</evidence>
<organism evidence="16 17">
    <name type="scientific">Salipiger aestuarii</name>
    <dbReference type="NCBI Taxonomy" id="568098"/>
    <lineage>
        <taxon>Bacteria</taxon>
        <taxon>Pseudomonadati</taxon>
        <taxon>Pseudomonadota</taxon>
        <taxon>Alphaproteobacteria</taxon>
        <taxon>Rhodobacterales</taxon>
        <taxon>Roseobacteraceae</taxon>
        <taxon>Salipiger</taxon>
    </lineage>
</organism>
<dbReference type="PANTHER" id="PTHR47529">
    <property type="entry name" value="PEPTIDYL-PROLYL CIS-TRANS ISOMERASE D"/>
    <property type="match status" value="1"/>
</dbReference>
<dbReference type="PANTHER" id="PTHR47529:SF1">
    <property type="entry name" value="PERIPLASMIC CHAPERONE PPID"/>
    <property type="match status" value="1"/>
</dbReference>
<dbReference type="InterPro" id="IPR000297">
    <property type="entry name" value="PPIase_PpiC"/>
</dbReference>
<evidence type="ECO:0000256" key="8">
    <source>
        <dbReference type="ARBA" id="ARBA00023186"/>
    </source>
</evidence>
<feature type="domain" description="PpiC" evidence="15">
    <location>
        <begin position="263"/>
        <end position="349"/>
    </location>
</feature>
<keyword evidence="14" id="KW-0697">Rotamase</keyword>